<dbReference type="OrthoDB" id="6242697at2759"/>
<evidence type="ECO:0000256" key="6">
    <source>
        <dbReference type="ARBA" id="ARBA00023242"/>
    </source>
</evidence>
<protein>
    <recommendedName>
        <fullName evidence="9">BHLH domain-containing protein</fullName>
    </recommendedName>
</protein>
<reference evidence="10" key="1">
    <citation type="submission" date="2023-01" db="EMBL/GenBank/DDBJ databases">
        <title>Genome assembly of the deep-sea coral Lophelia pertusa.</title>
        <authorList>
            <person name="Herrera S."/>
            <person name="Cordes E."/>
        </authorList>
    </citation>
    <scope>NUCLEOTIDE SEQUENCE</scope>
    <source>
        <strain evidence="10">USNM1676648</strain>
        <tissue evidence="10">Polyp</tissue>
    </source>
</reference>
<sequence length="453" mass="50475">MSESGVDLDFDLLSPDDFDSQDEIEGESFYKLKSKVLDFGSEDSSTLGLLLGRVDPIKNMSTPITRTNFKQQLQRQQLEQQDHLFQTQQQGQPDQCQSLSIAVPRTASPTTLPPDVPSSVLQVKTQLENPTRYFIAQQQKRQVKEYLKNQSPSAAGDLILASQPTLNAINQQAVAALSVGHLVGQPGSPMAVMSPEGNHTTDVDNLLEDIISLESNAVDDSLPWDATLTLGSVPQVTTSNVFDLYNGLGMGNLLQAPAPSSCPAVIKQESQEILLDHHHFAKDRQKKDNHNMIERRRRFNINDRIKELGTLLPRQDSSDARQNKGTILKASVDYIRRLRREQDRIRQIEEEKRNTEDLNRRLLLRVQELEMHARAHGIPTTPLTSDTTTALLSTILTVKPTADVLKIKREPVDSGCLATQCSHESQEPMDDYSLPSSCNPSPCSVSMDDEMTD</sequence>
<evidence type="ECO:0000256" key="8">
    <source>
        <dbReference type="SAM" id="MobiDB-lite"/>
    </source>
</evidence>
<comment type="subcellular location">
    <subcellularLocation>
        <location evidence="1">Nucleus</location>
    </subcellularLocation>
</comment>
<organism evidence="10 11">
    <name type="scientific">Desmophyllum pertusum</name>
    <dbReference type="NCBI Taxonomy" id="174260"/>
    <lineage>
        <taxon>Eukaryota</taxon>
        <taxon>Metazoa</taxon>
        <taxon>Cnidaria</taxon>
        <taxon>Anthozoa</taxon>
        <taxon>Hexacorallia</taxon>
        <taxon>Scleractinia</taxon>
        <taxon>Caryophylliina</taxon>
        <taxon>Caryophylliidae</taxon>
        <taxon>Desmophyllum</taxon>
    </lineage>
</organism>
<dbReference type="EMBL" id="MU827306">
    <property type="protein sequence ID" value="KAJ7363240.1"/>
    <property type="molecule type" value="Genomic_DNA"/>
</dbReference>
<dbReference type="SUPFAM" id="SSF47459">
    <property type="entry name" value="HLH, helix-loop-helix DNA-binding domain"/>
    <property type="match status" value="1"/>
</dbReference>
<dbReference type="SMART" id="SM00353">
    <property type="entry name" value="HLH"/>
    <property type="match status" value="1"/>
</dbReference>
<evidence type="ECO:0000313" key="10">
    <source>
        <dbReference type="EMBL" id="KAJ7363240.1"/>
    </source>
</evidence>
<dbReference type="InterPro" id="IPR031867">
    <property type="entry name" value="MiT/TFE_N"/>
</dbReference>
<keyword evidence="5" id="KW-0804">Transcription</keyword>
<keyword evidence="4" id="KW-0238">DNA-binding</keyword>
<dbReference type="InterPro" id="IPR011598">
    <property type="entry name" value="bHLH_dom"/>
</dbReference>
<feature type="domain" description="BHLH" evidence="9">
    <location>
        <begin position="285"/>
        <end position="338"/>
    </location>
</feature>
<evidence type="ECO:0000256" key="5">
    <source>
        <dbReference type="ARBA" id="ARBA00023163"/>
    </source>
</evidence>
<keyword evidence="3" id="KW-0805">Transcription regulation</keyword>
<feature type="compositionally biased region" description="Low complexity" evidence="8">
    <location>
        <begin position="433"/>
        <end position="446"/>
    </location>
</feature>
<dbReference type="AlphaFoldDB" id="A0A9W9YQL0"/>
<comment type="caution">
    <text evidence="10">The sequence shown here is derived from an EMBL/GenBank/DDBJ whole genome shotgun (WGS) entry which is preliminary data.</text>
</comment>
<dbReference type="PANTHER" id="PTHR45776:SF2">
    <property type="entry name" value="MIP04163P"/>
    <property type="match status" value="1"/>
</dbReference>
<dbReference type="GO" id="GO:0000978">
    <property type="term" value="F:RNA polymerase II cis-regulatory region sequence-specific DNA binding"/>
    <property type="evidence" value="ECO:0007669"/>
    <property type="project" value="TreeGrafter"/>
</dbReference>
<evidence type="ECO:0000256" key="4">
    <source>
        <dbReference type="ARBA" id="ARBA00023125"/>
    </source>
</evidence>
<feature type="coiled-coil region" evidence="7">
    <location>
        <begin position="331"/>
        <end position="365"/>
    </location>
</feature>
<name>A0A9W9YQL0_9CNID</name>
<dbReference type="GO" id="GO:0005634">
    <property type="term" value="C:nucleus"/>
    <property type="evidence" value="ECO:0007669"/>
    <property type="project" value="UniProtKB-SubCell"/>
</dbReference>
<dbReference type="Proteomes" id="UP001163046">
    <property type="component" value="Unassembled WGS sequence"/>
</dbReference>
<dbReference type="InterPro" id="IPR036638">
    <property type="entry name" value="HLH_DNA-bd_sf"/>
</dbReference>
<keyword evidence="6" id="KW-0539">Nucleus</keyword>
<dbReference type="CDD" id="cd11397">
    <property type="entry name" value="bHLHzip_MITF_like"/>
    <property type="match status" value="1"/>
</dbReference>
<evidence type="ECO:0000313" key="11">
    <source>
        <dbReference type="Proteomes" id="UP001163046"/>
    </source>
</evidence>
<evidence type="ECO:0000256" key="2">
    <source>
        <dbReference type="ARBA" id="ARBA00008289"/>
    </source>
</evidence>
<gene>
    <name evidence="10" type="ORF">OS493_011522</name>
</gene>
<evidence type="ECO:0000256" key="1">
    <source>
        <dbReference type="ARBA" id="ARBA00004123"/>
    </source>
</evidence>
<feature type="region of interest" description="Disordered" evidence="8">
    <location>
        <begin position="423"/>
        <end position="453"/>
    </location>
</feature>
<dbReference type="Pfam" id="PF00010">
    <property type="entry name" value="HLH"/>
    <property type="match status" value="1"/>
</dbReference>
<evidence type="ECO:0000259" key="9">
    <source>
        <dbReference type="PROSITE" id="PS50888"/>
    </source>
</evidence>
<dbReference type="Pfam" id="PF15951">
    <property type="entry name" value="MITF_TFEB_C_3_N"/>
    <property type="match status" value="1"/>
</dbReference>
<comment type="similarity">
    <text evidence="2">Belongs to the MiT/TFE family.</text>
</comment>
<dbReference type="PANTHER" id="PTHR45776">
    <property type="entry name" value="MIP04163P"/>
    <property type="match status" value="1"/>
</dbReference>
<evidence type="ECO:0000256" key="3">
    <source>
        <dbReference type="ARBA" id="ARBA00023015"/>
    </source>
</evidence>
<dbReference type="GO" id="GO:0000981">
    <property type="term" value="F:DNA-binding transcription factor activity, RNA polymerase II-specific"/>
    <property type="evidence" value="ECO:0007669"/>
    <property type="project" value="TreeGrafter"/>
</dbReference>
<keyword evidence="7" id="KW-0175">Coiled coil</keyword>
<proteinExistence type="inferred from homology"/>
<dbReference type="Gene3D" id="4.10.280.10">
    <property type="entry name" value="Helix-loop-helix DNA-binding domain"/>
    <property type="match status" value="1"/>
</dbReference>
<dbReference type="GO" id="GO:0046983">
    <property type="term" value="F:protein dimerization activity"/>
    <property type="evidence" value="ECO:0007669"/>
    <property type="project" value="InterPro"/>
</dbReference>
<accession>A0A9W9YQL0</accession>
<dbReference type="PROSITE" id="PS50888">
    <property type="entry name" value="BHLH"/>
    <property type="match status" value="1"/>
</dbReference>
<keyword evidence="11" id="KW-1185">Reference proteome</keyword>
<evidence type="ECO:0000256" key="7">
    <source>
        <dbReference type="SAM" id="Coils"/>
    </source>
</evidence>